<accession>A0AA94XXK1</accession>
<dbReference type="CDD" id="cd02440">
    <property type="entry name" value="AdoMet_MTases"/>
    <property type="match status" value="1"/>
</dbReference>
<dbReference type="AlphaFoldDB" id="A0AA94XXK1"/>
<name>A0AA94XXK1_9MICC</name>
<dbReference type="Proteomes" id="UP001060018">
    <property type="component" value="Chromosome"/>
</dbReference>
<dbReference type="Gene3D" id="3.40.50.150">
    <property type="entry name" value="Vaccinia Virus protein VP39"/>
    <property type="match status" value="1"/>
</dbReference>
<keyword evidence="2" id="KW-0808">Transferase</keyword>
<feature type="domain" description="Methyltransferase" evidence="1">
    <location>
        <begin position="41"/>
        <end position="139"/>
    </location>
</feature>
<organism evidence="2 3">
    <name type="scientific">Glutamicibacter halophytocola</name>
    <dbReference type="NCBI Taxonomy" id="1933880"/>
    <lineage>
        <taxon>Bacteria</taxon>
        <taxon>Bacillati</taxon>
        <taxon>Actinomycetota</taxon>
        <taxon>Actinomycetes</taxon>
        <taxon>Micrococcales</taxon>
        <taxon>Micrococcaceae</taxon>
        <taxon>Glutamicibacter</taxon>
    </lineage>
</organism>
<dbReference type="EMBL" id="CP102487">
    <property type="protein sequence ID" value="UUX59852.1"/>
    <property type="molecule type" value="Genomic_DNA"/>
</dbReference>
<evidence type="ECO:0000313" key="3">
    <source>
        <dbReference type="Proteomes" id="UP001060018"/>
    </source>
</evidence>
<proteinExistence type="predicted"/>
<dbReference type="GO" id="GO:0032259">
    <property type="term" value="P:methylation"/>
    <property type="evidence" value="ECO:0007669"/>
    <property type="project" value="UniProtKB-KW"/>
</dbReference>
<dbReference type="InterPro" id="IPR041698">
    <property type="entry name" value="Methyltransf_25"/>
</dbReference>
<reference evidence="2" key="1">
    <citation type="journal article" date="2022" name="Pest Manag. Sci.">
        <title>Glutamicibacter halophytocola-mediated host fitness of potato tuber moth on Solanaceae crops.</title>
        <authorList>
            <person name="Wang W."/>
            <person name="Xiao G."/>
            <person name="Du G."/>
            <person name="Chang L."/>
            <person name="Yang Y."/>
            <person name="Ye J."/>
            <person name="Chen B."/>
        </authorList>
    </citation>
    <scope>NUCLEOTIDE SEQUENCE</scope>
    <source>
        <strain evidence="2">S2</strain>
    </source>
</reference>
<dbReference type="SUPFAM" id="SSF53335">
    <property type="entry name" value="S-adenosyl-L-methionine-dependent methyltransferases"/>
    <property type="match status" value="1"/>
</dbReference>
<dbReference type="InterPro" id="IPR029063">
    <property type="entry name" value="SAM-dependent_MTases_sf"/>
</dbReference>
<evidence type="ECO:0000259" key="1">
    <source>
        <dbReference type="Pfam" id="PF13649"/>
    </source>
</evidence>
<keyword evidence="2" id="KW-0489">Methyltransferase</keyword>
<dbReference type="RefSeq" id="WP_257746035.1">
    <property type="nucleotide sequence ID" value="NZ_CP102487.1"/>
</dbReference>
<evidence type="ECO:0000313" key="2">
    <source>
        <dbReference type="EMBL" id="UUX59852.1"/>
    </source>
</evidence>
<sequence>MSLSKDYDSYAAKMRNMTLTGTDLETAARFVDMLCPRGSRILDIGCGIGNTVNALRQRGHQAFGIDPTPQVLKVAGELFNDAWFTQLAVDELQAEVMHSHGLPISFDAIVLAGNVPAFLSTKEFRKLSAIAQELLNDTGVMVIGSTARARGGTVDQDDLFADSRLQLVGRFSDWHLSSFDSTAEWSVSIYAQDQKRTGFKAPDGIFVLPA</sequence>
<gene>
    <name evidence="2" type="ORF">NUH22_04300</name>
</gene>
<dbReference type="Pfam" id="PF13649">
    <property type="entry name" value="Methyltransf_25"/>
    <property type="match status" value="1"/>
</dbReference>
<dbReference type="GO" id="GO:0008168">
    <property type="term" value="F:methyltransferase activity"/>
    <property type="evidence" value="ECO:0007669"/>
    <property type="project" value="UniProtKB-KW"/>
</dbReference>
<protein>
    <submittedName>
        <fullName evidence="2">Methyltransferase domain-containing protein</fullName>
    </submittedName>
</protein>